<sequence>MERKNIAGESKGQDGEESPFIQDKDGNWTLNPKARVTGVELFAMESMRKAQERGEPVDPIEALSQAADKIKIFQDTLG</sequence>
<proteinExistence type="predicted"/>
<evidence type="ECO:0000313" key="2">
    <source>
        <dbReference type="EMBL" id="GAI64972.1"/>
    </source>
</evidence>
<evidence type="ECO:0000256" key="1">
    <source>
        <dbReference type="SAM" id="MobiDB-lite"/>
    </source>
</evidence>
<reference evidence="2" key="1">
    <citation type="journal article" date="2014" name="Front. Microbiol.">
        <title>High frequency of phylogenetically diverse reductive dehalogenase-homologous genes in deep subseafloor sedimentary metagenomes.</title>
        <authorList>
            <person name="Kawai M."/>
            <person name="Futagami T."/>
            <person name="Toyoda A."/>
            <person name="Takaki Y."/>
            <person name="Nishi S."/>
            <person name="Hori S."/>
            <person name="Arai W."/>
            <person name="Tsubouchi T."/>
            <person name="Morono Y."/>
            <person name="Uchiyama I."/>
            <person name="Ito T."/>
            <person name="Fujiyama A."/>
            <person name="Inagaki F."/>
            <person name="Takami H."/>
        </authorList>
    </citation>
    <scope>NUCLEOTIDE SEQUENCE</scope>
    <source>
        <strain evidence="2">Expedition CK06-06</strain>
    </source>
</reference>
<dbReference type="EMBL" id="BARW01000470">
    <property type="protein sequence ID" value="GAI64972.1"/>
    <property type="molecule type" value="Genomic_DNA"/>
</dbReference>
<feature type="compositionally biased region" description="Basic and acidic residues" evidence="1">
    <location>
        <begin position="1"/>
        <end position="14"/>
    </location>
</feature>
<name>X1Q949_9ZZZZ</name>
<dbReference type="AlphaFoldDB" id="X1Q949"/>
<comment type="caution">
    <text evidence="2">The sequence shown here is derived from an EMBL/GenBank/DDBJ whole genome shotgun (WGS) entry which is preliminary data.</text>
</comment>
<feature type="non-terminal residue" evidence="2">
    <location>
        <position position="78"/>
    </location>
</feature>
<accession>X1Q949</accession>
<feature type="region of interest" description="Disordered" evidence="1">
    <location>
        <begin position="1"/>
        <end position="31"/>
    </location>
</feature>
<organism evidence="2">
    <name type="scientific">marine sediment metagenome</name>
    <dbReference type="NCBI Taxonomy" id="412755"/>
    <lineage>
        <taxon>unclassified sequences</taxon>
        <taxon>metagenomes</taxon>
        <taxon>ecological metagenomes</taxon>
    </lineage>
</organism>
<gene>
    <name evidence="2" type="ORF">S12H4_02062</name>
</gene>
<protein>
    <submittedName>
        <fullName evidence="2">Uncharacterized protein</fullName>
    </submittedName>
</protein>